<accession>A0A6N9NGT2</accession>
<name>A0A6N9NGT2_9FLAO</name>
<evidence type="ECO:0000313" key="5">
    <source>
        <dbReference type="Proteomes" id="UP000470771"/>
    </source>
</evidence>
<dbReference type="GO" id="GO:0008932">
    <property type="term" value="F:lytic endotransglycosylase activity"/>
    <property type="evidence" value="ECO:0007669"/>
    <property type="project" value="TreeGrafter"/>
</dbReference>
<feature type="domain" description="LysM" evidence="3">
    <location>
        <begin position="380"/>
        <end position="423"/>
    </location>
</feature>
<dbReference type="InterPro" id="IPR000189">
    <property type="entry name" value="Transglyc_AS"/>
</dbReference>
<dbReference type="PROSITE" id="PS00922">
    <property type="entry name" value="TRANSGLYCOSYLASE"/>
    <property type="match status" value="1"/>
</dbReference>
<gene>
    <name evidence="4" type="ORF">GQN54_02770</name>
</gene>
<dbReference type="InterPro" id="IPR036779">
    <property type="entry name" value="LysM_dom_sf"/>
</dbReference>
<dbReference type="Gene3D" id="1.10.530.10">
    <property type="match status" value="1"/>
</dbReference>
<proteinExistence type="inferred from homology"/>
<dbReference type="SUPFAM" id="SSF54106">
    <property type="entry name" value="LysM domain"/>
    <property type="match status" value="2"/>
</dbReference>
<reference evidence="4 5" key="1">
    <citation type="submission" date="2019-12" db="EMBL/GenBank/DDBJ databases">
        <authorList>
            <person name="Zhao J."/>
        </authorList>
    </citation>
    <scope>NUCLEOTIDE SEQUENCE [LARGE SCALE GENOMIC DNA]</scope>
    <source>
        <strain evidence="4 5">S-15</strain>
    </source>
</reference>
<keyword evidence="5" id="KW-1185">Reference proteome</keyword>
<dbReference type="Pfam" id="PF01464">
    <property type="entry name" value="SLT"/>
    <property type="match status" value="1"/>
</dbReference>
<dbReference type="PANTHER" id="PTHR33734">
    <property type="entry name" value="LYSM DOMAIN-CONTAINING GPI-ANCHORED PROTEIN 2"/>
    <property type="match status" value="1"/>
</dbReference>
<dbReference type="InterPro" id="IPR018392">
    <property type="entry name" value="LysM"/>
</dbReference>
<dbReference type="CDD" id="cd16894">
    <property type="entry name" value="MltD-like"/>
    <property type="match status" value="1"/>
</dbReference>
<feature type="signal peptide" evidence="2">
    <location>
        <begin position="1"/>
        <end position="20"/>
    </location>
</feature>
<dbReference type="PROSITE" id="PS51782">
    <property type="entry name" value="LYSM"/>
    <property type="match status" value="2"/>
</dbReference>
<keyword evidence="2" id="KW-0732">Signal</keyword>
<dbReference type="EMBL" id="WWNE01000003">
    <property type="protein sequence ID" value="NBG65024.1"/>
    <property type="molecule type" value="Genomic_DNA"/>
</dbReference>
<dbReference type="PANTHER" id="PTHR33734:SF22">
    <property type="entry name" value="MEMBRANE-BOUND LYTIC MUREIN TRANSGLYCOSYLASE D"/>
    <property type="match status" value="1"/>
</dbReference>
<feature type="chain" id="PRO_5026854026" evidence="2">
    <location>
        <begin position="21"/>
        <end position="498"/>
    </location>
</feature>
<dbReference type="CDD" id="cd00118">
    <property type="entry name" value="LysM"/>
    <property type="match status" value="2"/>
</dbReference>
<dbReference type="Pfam" id="PF01476">
    <property type="entry name" value="LysM"/>
    <property type="match status" value="2"/>
</dbReference>
<dbReference type="SUPFAM" id="SSF53955">
    <property type="entry name" value="Lysozyme-like"/>
    <property type="match status" value="1"/>
</dbReference>
<protein>
    <submittedName>
        <fullName evidence="4">LysM peptidoglycan-binding domain-containing protein</fullName>
    </submittedName>
</protein>
<comment type="caution">
    <text evidence="4">The sequence shown here is derived from an EMBL/GenBank/DDBJ whole genome shotgun (WGS) entry which is preliminary data.</text>
</comment>
<organism evidence="4 5">
    <name type="scientific">Acidiluteibacter ferrifornacis</name>
    <dbReference type="NCBI Taxonomy" id="2692424"/>
    <lineage>
        <taxon>Bacteria</taxon>
        <taxon>Pseudomonadati</taxon>
        <taxon>Bacteroidota</taxon>
        <taxon>Flavobacteriia</taxon>
        <taxon>Flavobacteriales</taxon>
        <taxon>Cryomorphaceae</taxon>
        <taxon>Acidiluteibacter</taxon>
    </lineage>
</organism>
<dbReference type="GO" id="GO:0000270">
    <property type="term" value="P:peptidoglycan metabolic process"/>
    <property type="evidence" value="ECO:0007669"/>
    <property type="project" value="InterPro"/>
</dbReference>
<dbReference type="RefSeq" id="WP_160631727.1">
    <property type="nucleotide sequence ID" value="NZ_WWNE01000003.1"/>
</dbReference>
<evidence type="ECO:0000256" key="1">
    <source>
        <dbReference type="ARBA" id="ARBA00007734"/>
    </source>
</evidence>
<dbReference type="Gene3D" id="3.10.350.10">
    <property type="entry name" value="LysM domain"/>
    <property type="match status" value="2"/>
</dbReference>
<dbReference type="InterPro" id="IPR008258">
    <property type="entry name" value="Transglycosylase_SLT_dom_1"/>
</dbReference>
<evidence type="ECO:0000256" key="2">
    <source>
        <dbReference type="SAM" id="SignalP"/>
    </source>
</evidence>
<evidence type="ECO:0000313" key="4">
    <source>
        <dbReference type="EMBL" id="NBG65024.1"/>
    </source>
</evidence>
<sequence length="498" mass="56822">MINKLVLVASFIVASTTAIASGVVSKSQKSDTTFIISSDDEVLAMIDSIIARKFTKQFSVDEKLFGNGDTNLVITTVEDHTDSIIRHRLELLNRNTPFDLVYNDYVKAFIKLYADRRRQLTSNILGLAPFYFPMFEEVLDRYDMPLELKYLAVIESALNPQAKSRVGAMGLWQFMYRTGKMYDLNITSYYDERMDPYKSTVAACEFMTDMYKMYGDWNLVLAAYNSGAGNVNKAIRRSGGKRDYWEIINYLPRETRGYVPAFIAVNYIMNYSLEHQIFPTNPQYTCIKYDTVMITKGFTFKDLSTYIDMPVKDIAYFNPMYKAELIPTSDKPLPLCLPSDKIGLYLTNETNIYADLQRKELADSIADVREEEKIVEQNMVVHRVRSGEYLGSIANKYKVSVSNLMAWNNMRSTRLNPGDRLTIYTSGAPDSKPVTTASVSKKTTSGEFKYHVIQPGDTLWDIAKKYNGITVNDLKQMNNHLNFKHLKPGMKIKVPVAS</sequence>
<feature type="domain" description="LysM" evidence="3">
    <location>
        <begin position="449"/>
        <end position="494"/>
    </location>
</feature>
<dbReference type="InterPro" id="IPR023346">
    <property type="entry name" value="Lysozyme-like_dom_sf"/>
</dbReference>
<dbReference type="Proteomes" id="UP000470771">
    <property type="component" value="Unassembled WGS sequence"/>
</dbReference>
<evidence type="ECO:0000259" key="3">
    <source>
        <dbReference type="PROSITE" id="PS51782"/>
    </source>
</evidence>
<comment type="similarity">
    <text evidence="1">Belongs to the transglycosylase Slt family.</text>
</comment>
<dbReference type="SMART" id="SM00257">
    <property type="entry name" value="LysM"/>
    <property type="match status" value="2"/>
</dbReference>
<dbReference type="GO" id="GO:0016020">
    <property type="term" value="C:membrane"/>
    <property type="evidence" value="ECO:0007669"/>
    <property type="project" value="InterPro"/>
</dbReference>
<dbReference type="AlphaFoldDB" id="A0A6N9NGT2"/>